<evidence type="ECO:0000256" key="5">
    <source>
        <dbReference type="ARBA" id="ARBA00023136"/>
    </source>
</evidence>
<feature type="transmembrane region" description="Helical" evidence="7">
    <location>
        <begin position="51"/>
        <end position="80"/>
    </location>
</feature>
<feature type="transmembrane region" description="Helical" evidence="7">
    <location>
        <begin position="125"/>
        <end position="148"/>
    </location>
</feature>
<evidence type="ECO:0000256" key="2">
    <source>
        <dbReference type="ARBA" id="ARBA00007524"/>
    </source>
</evidence>
<dbReference type="RefSeq" id="WP_255159777.1">
    <property type="nucleotide sequence ID" value="NZ_CP101497.1"/>
</dbReference>
<dbReference type="PANTHER" id="PTHR10057:SF0">
    <property type="entry name" value="TRANSLOCATOR PROTEIN"/>
    <property type="match status" value="1"/>
</dbReference>
<comment type="similarity">
    <text evidence="2">Belongs to the TspO/BZRP family.</text>
</comment>
<evidence type="ECO:0000256" key="6">
    <source>
        <dbReference type="SAM" id="MobiDB-lite"/>
    </source>
</evidence>
<reference evidence="8" key="1">
    <citation type="submission" date="2022-07" db="EMBL/GenBank/DDBJ databases">
        <title>Taxonomic analysis of Microcella humidisoli nov. sp., isolated from riverside soil.</title>
        <authorList>
            <person name="Molina K.M."/>
            <person name="Kim S.B."/>
        </authorList>
    </citation>
    <scope>NUCLEOTIDE SEQUENCE</scope>
    <source>
        <strain evidence="8">MMS21-STM10</strain>
    </source>
</reference>
<keyword evidence="3 7" id="KW-0812">Transmembrane</keyword>
<feature type="region of interest" description="Disordered" evidence="6">
    <location>
        <begin position="1"/>
        <end position="41"/>
    </location>
</feature>
<evidence type="ECO:0000256" key="7">
    <source>
        <dbReference type="SAM" id="Phobius"/>
    </source>
</evidence>
<name>A0ABY5FXP7_9MICO</name>
<keyword evidence="4 7" id="KW-1133">Transmembrane helix</keyword>
<evidence type="ECO:0000313" key="9">
    <source>
        <dbReference type="Proteomes" id="UP001060039"/>
    </source>
</evidence>
<dbReference type="Pfam" id="PF03073">
    <property type="entry name" value="TspO_MBR"/>
    <property type="match status" value="1"/>
</dbReference>
<dbReference type="Gene3D" id="1.20.1260.100">
    <property type="entry name" value="TspO/MBR protein"/>
    <property type="match status" value="1"/>
</dbReference>
<dbReference type="Proteomes" id="UP001060039">
    <property type="component" value="Chromosome"/>
</dbReference>
<gene>
    <name evidence="8" type="ORF">NNL39_00540</name>
</gene>
<feature type="transmembrane region" description="Helical" evidence="7">
    <location>
        <begin position="92"/>
        <end position="113"/>
    </location>
</feature>
<dbReference type="InterPro" id="IPR004307">
    <property type="entry name" value="TspO_MBR"/>
</dbReference>
<dbReference type="CDD" id="cd15904">
    <property type="entry name" value="TSPO_MBR"/>
    <property type="match status" value="1"/>
</dbReference>
<sequence length="208" mass="21926">MTATQSMEGPRQGLPSANRSSAMPATPRPMDSRPTASSTAVPERSAARSALALVLLLVIASGAAALGSVLSAPGIAGWYAETPKPMWTPPDAVFAPVWTVLYALMSVAAWLVWRRPDSLARTRALRVYAVQLGLNAVWSPAFFGLGALLGAPGAWVALVVIVVLDFAILATMIRFGDVSRLAATLLVPYWVWALFATTLNAAIAVLAR</sequence>
<feature type="transmembrane region" description="Helical" evidence="7">
    <location>
        <begin position="154"/>
        <end position="173"/>
    </location>
</feature>
<keyword evidence="9" id="KW-1185">Reference proteome</keyword>
<accession>A0ABY5FXP7</accession>
<dbReference type="PANTHER" id="PTHR10057">
    <property type="entry name" value="PERIPHERAL-TYPE BENZODIAZEPINE RECEPTOR"/>
    <property type="match status" value="1"/>
</dbReference>
<evidence type="ECO:0000256" key="3">
    <source>
        <dbReference type="ARBA" id="ARBA00022692"/>
    </source>
</evidence>
<comment type="subcellular location">
    <subcellularLocation>
        <location evidence="1">Membrane</location>
        <topology evidence="1">Multi-pass membrane protein</topology>
    </subcellularLocation>
</comment>
<evidence type="ECO:0000256" key="1">
    <source>
        <dbReference type="ARBA" id="ARBA00004141"/>
    </source>
</evidence>
<organism evidence="8 9">
    <name type="scientific">Microcella humidisoli</name>
    <dbReference type="NCBI Taxonomy" id="2963406"/>
    <lineage>
        <taxon>Bacteria</taxon>
        <taxon>Bacillati</taxon>
        <taxon>Actinomycetota</taxon>
        <taxon>Actinomycetes</taxon>
        <taxon>Micrococcales</taxon>
        <taxon>Microbacteriaceae</taxon>
        <taxon>Microcella</taxon>
    </lineage>
</organism>
<evidence type="ECO:0000313" key="8">
    <source>
        <dbReference type="EMBL" id="UTT62645.1"/>
    </source>
</evidence>
<evidence type="ECO:0000256" key="4">
    <source>
        <dbReference type="ARBA" id="ARBA00022989"/>
    </source>
</evidence>
<proteinExistence type="inferred from homology"/>
<dbReference type="EMBL" id="CP101497">
    <property type="protein sequence ID" value="UTT62645.1"/>
    <property type="molecule type" value="Genomic_DNA"/>
</dbReference>
<dbReference type="InterPro" id="IPR038330">
    <property type="entry name" value="TspO/MBR-related_sf"/>
</dbReference>
<keyword evidence="5 7" id="KW-0472">Membrane</keyword>
<protein>
    <submittedName>
        <fullName evidence="8">Tryptophan-rich sensory protein</fullName>
    </submittedName>
</protein>
<feature type="transmembrane region" description="Helical" evidence="7">
    <location>
        <begin position="185"/>
        <end position="207"/>
    </location>
</feature>